<dbReference type="InterPro" id="IPR002201">
    <property type="entry name" value="Glyco_trans_9"/>
</dbReference>
<evidence type="ECO:0000313" key="4">
    <source>
        <dbReference type="Proteomes" id="UP000006844"/>
    </source>
</evidence>
<dbReference type="PANTHER" id="PTHR30160">
    <property type="entry name" value="TETRAACYLDISACCHARIDE 4'-KINASE-RELATED"/>
    <property type="match status" value="1"/>
</dbReference>
<evidence type="ECO:0000256" key="2">
    <source>
        <dbReference type="ARBA" id="ARBA00022679"/>
    </source>
</evidence>
<evidence type="ECO:0000256" key="1">
    <source>
        <dbReference type="ARBA" id="ARBA00022676"/>
    </source>
</evidence>
<dbReference type="HOGENOM" id="CLU_038371_0_0_0"/>
<dbReference type="eggNOG" id="COG0859">
    <property type="taxonomic scope" value="Bacteria"/>
</dbReference>
<protein>
    <submittedName>
        <fullName evidence="3">Glycosyl transferase family 9</fullName>
    </submittedName>
</protein>
<dbReference type="EMBL" id="CP002467">
    <property type="protein sequence ID" value="ADV84272.1"/>
    <property type="molecule type" value="Genomic_DNA"/>
</dbReference>
<dbReference type="AlphaFoldDB" id="E8UYQ6"/>
<dbReference type="Proteomes" id="UP000006844">
    <property type="component" value="Chromosome"/>
</dbReference>
<dbReference type="GO" id="GO:0005829">
    <property type="term" value="C:cytosol"/>
    <property type="evidence" value="ECO:0007669"/>
    <property type="project" value="TreeGrafter"/>
</dbReference>
<keyword evidence="4" id="KW-1185">Reference proteome</keyword>
<dbReference type="GO" id="GO:0009244">
    <property type="term" value="P:lipopolysaccharide core region biosynthetic process"/>
    <property type="evidence" value="ECO:0007669"/>
    <property type="project" value="TreeGrafter"/>
</dbReference>
<dbReference type="SUPFAM" id="SSF53756">
    <property type="entry name" value="UDP-Glycosyltransferase/glycogen phosphorylase"/>
    <property type="match status" value="1"/>
</dbReference>
<dbReference type="RefSeq" id="WP_013570002.1">
    <property type="nucleotide sequence ID" value="NC_014963.1"/>
</dbReference>
<accession>E8UYQ6</accession>
<sequence length="349" mass="38323">MPRSLIVKLGAIGDVIMTLPAAFALHESGHEIHWICGRGVLPILELYPWVHPIPVDERALLQSSLIQRLQTMIGLWRKLGLSHYDTIATIYYDRRYQTLTLPVRARRKILLRQGDRALDLLPNRHHTDEYARLLVGEDAGPVPDSLAPIFPANLPPSPLPPPQRMRIVLAPAGAKNLLRDDALRRWPAESYVSLAGIALEAGYEVVLAGGPDDVWIRPYFEHLPVIDLIAQLSLPQLLALFDASAAVVTHDTGPLHLAGITKTRLLGIFGPISPWERLPRRPGTAAIWGGEGFACRPCYVAGNFAACTNNLCIQQVTPAMAFQQLQVLLEGEPASPFVVVPQPPPGAFV</sequence>
<proteinExistence type="predicted"/>
<keyword evidence="2 3" id="KW-0808">Transferase</keyword>
<dbReference type="GO" id="GO:0008713">
    <property type="term" value="F:ADP-heptose-lipopolysaccharide heptosyltransferase activity"/>
    <property type="evidence" value="ECO:0007669"/>
    <property type="project" value="TreeGrafter"/>
</dbReference>
<dbReference type="STRING" id="401053.AciPR4_3519"/>
<dbReference type="CDD" id="cd03789">
    <property type="entry name" value="GT9_LPS_heptosyltransferase"/>
    <property type="match status" value="1"/>
</dbReference>
<dbReference type="OrthoDB" id="9768048at2"/>
<dbReference type="InterPro" id="IPR051199">
    <property type="entry name" value="LPS_LOS_Heptosyltrfase"/>
</dbReference>
<organism evidence="3 4">
    <name type="scientific">Terriglobus saanensis (strain ATCC BAA-1853 / DSM 23119 / SP1PR4)</name>
    <dbReference type="NCBI Taxonomy" id="401053"/>
    <lineage>
        <taxon>Bacteria</taxon>
        <taxon>Pseudomonadati</taxon>
        <taxon>Acidobacteriota</taxon>
        <taxon>Terriglobia</taxon>
        <taxon>Terriglobales</taxon>
        <taxon>Acidobacteriaceae</taxon>
        <taxon>Terriglobus</taxon>
    </lineage>
</organism>
<dbReference type="Pfam" id="PF01075">
    <property type="entry name" value="Glyco_transf_9"/>
    <property type="match status" value="1"/>
</dbReference>
<dbReference type="KEGG" id="tsa:AciPR4_3519"/>
<evidence type="ECO:0000313" key="3">
    <source>
        <dbReference type="EMBL" id="ADV84272.1"/>
    </source>
</evidence>
<name>E8UYQ6_TERSS</name>
<gene>
    <name evidence="3" type="ordered locus">AciPR4_3519</name>
</gene>
<dbReference type="Gene3D" id="3.40.50.2000">
    <property type="entry name" value="Glycogen Phosphorylase B"/>
    <property type="match status" value="2"/>
</dbReference>
<reference evidence="3 4" key="1">
    <citation type="journal article" date="2012" name="Stand. Genomic Sci.">
        <title>Complete genome sequence of Terriglobus saanensis type strain SP1PR4(T), an Acidobacteria from tundra soil.</title>
        <authorList>
            <person name="Rawat S.R."/>
            <person name="Mannisto M.K."/>
            <person name="Starovoytov V."/>
            <person name="Goodwin L."/>
            <person name="Nolan M."/>
            <person name="Hauser L."/>
            <person name="Land M."/>
            <person name="Davenport K.W."/>
            <person name="Woyke T."/>
            <person name="Haggblom M.M."/>
        </authorList>
    </citation>
    <scope>NUCLEOTIDE SEQUENCE</scope>
    <source>
        <strain evidence="4">ATCC BAA-1853 / DSM 23119 / SP1PR4</strain>
    </source>
</reference>
<keyword evidence="1" id="KW-0328">Glycosyltransferase</keyword>